<sequence>MQDNEKRFEEDIESHLINHDYRKLSMQGYDVSKGIYLDILVEFIKKTQTKSWERYEKYYGDDAPNKLYRRLEDSISHHGLLHVLRNGIKDMGIDLFVCFFKPESELNPTLVERYEGNILGVTRQFAYSPVNNNTIDMVLSINGIPFIAIELKNQLKGQDYRNAMHQWRYDRDPKELIFRFNHRILVYFAVDLYETWMTTELKGADTYFLPFNQGSNGSGVSGGAGNPQNYDGYTTSYLWEDVLSKTSIIDILHRFISNPKDSKKIIFPRYHQYDVVKKVLSDVKTNGVGQKYLIEHSAGSGKSNSIAWIAYRLASVHDLNDKPIFDSVIIVTDRVVLDSQLQDTINGFEHKVGLVEAIDDKKRSIGLTEAINDKKRIIICTIQKFLFAYKDFDEMAGRKFAIIVDEAHQGQTGASAKTLRRALIDKKIAIKEYAEMEGIEEDDVDDTDELVAEVLAQGQHSNQSFFAFTATPKNKTIELFGRKNPTTGKHEPFHIYSMRQAIEEGFILDVLKYYTTLQDQFRIVRTTQDNPEVIEGQAKRVLVRYYKEHGFTIHKKTELIMDNFLNNGQFRIDGKAKAMVIADSRPNAVRYYLAIQEYIKNNPNITSSIGVLVAFSGEVQLDGKSFREAEMNIDKDGHYINSDKKLRKAFRSDEFNILVVANKYQTGFDEPLLHSMYVDKKLHGVNAVQTLSRLNRVNPGKVDTFVMDFVNTHEEMKKSFQPFFETTYLDGQTDYNRVYDLRTKIHSYMLYNDQDVDVFAKIKIEAAKKQDDKALGRVTSILKPVIDQYLELSEKQKYEYRDLLRKFNHAYSYITQIVRINDKELFKEFMFISYLINLLPKDTAEKISIDDKITLEFAKLKETYKGSIELEKTSADLKPEQTLDAKRKPKSKDTLQSIIDKVNELYMGQFTDSDKVIISGIFEMFMNDPEVKKYAQYAKDNNPEMFIKSLFPDKFKDIALKLFSENNDSFEKLFTDTSFYERVMDAMAKELYKKLRK</sequence>
<accession>A0ABT2Y3A0</accession>
<dbReference type="InterPro" id="IPR040980">
    <property type="entry name" value="SWI2_SNF2"/>
</dbReference>
<comment type="caution">
    <text evidence="2">The sequence shown here is derived from an EMBL/GenBank/DDBJ whole genome shotgun (WGS) entry which is preliminary data.</text>
</comment>
<dbReference type="Gene3D" id="3.40.50.300">
    <property type="entry name" value="P-loop containing nucleotide triphosphate hydrolases"/>
    <property type="match status" value="2"/>
</dbReference>
<keyword evidence="2" id="KW-0378">Hydrolase</keyword>
<dbReference type="GO" id="GO:0004386">
    <property type="term" value="F:helicase activity"/>
    <property type="evidence" value="ECO:0007669"/>
    <property type="project" value="UniProtKB-KW"/>
</dbReference>
<organism evidence="2 3">
    <name type="scientific">Paracholeplasma manati</name>
    <dbReference type="NCBI Taxonomy" id="591373"/>
    <lineage>
        <taxon>Bacteria</taxon>
        <taxon>Bacillati</taxon>
        <taxon>Mycoplasmatota</taxon>
        <taxon>Mollicutes</taxon>
        <taxon>Acholeplasmatales</taxon>
        <taxon>Acholeplasmataceae</taxon>
        <taxon>Paracholeplasma</taxon>
    </lineage>
</organism>
<evidence type="ECO:0000259" key="1">
    <source>
        <dbReference type="SMART" id="SM00487"/>
    </source>
</evidence>
<keyword evidence="2" id="KW-0347">Helicase</keyword>
<dbReference type="Proteomes" id="UP001177160">
    <property type="component" value="Unassembled WGS sequence"/>
</dbReference>
<proteinExistence type="predicted"/>
<dbReference type="EMBL" id="JAOVQM010000001">
    <property type="protein sequence ID" value="MCV2231216.1"/>
    <property type="molecule type" value="Genomic_DNA"/>
</dbReference>
<evidence type="ECO:0000313" key="2">
    <source>
        <dbReference type="EMBL" id="MCV2231216.1"/>
    </source>
</evidence>
<dbReference type="Pfam" id="PF22679">
    <property type="entry name" value="T1R_D3-like"/>
    <property type="match status" value="1"/>
</dbReference>
<protein>
    <submittedName>
        <fullName evidence="2">DEAD/DEAH box helicase family protein</fullName>
    </submittedName>
</protein>
<dbReference type="InterPro" id="IPR014001">
    <property type="entry name" value="Helicase_ATP-bd"/>
</dbReference>
<keyword evidence="2" id="KW-0547">Nucleotide-binding</keyword>
<evidence type="ECO:0000313" key="3">
    <source>
        <dbReference type="Proteomes" id="UP001177160"/>
    </source>
</evidence>
<dbReference type="SUPFAM" id="SSF52540">
    <property type="entry name" value="P-loop containing nucleoside triphosphate hydrolases"/>
    <property type="match status" value="1"/>
</dbReference>
<dbReference type="RefSeq" id="WP_263607329.1">
    <property type="nucleotide sequence ID" value="NZ_JAOVQM010000001.1"/>
</dbReference>
<dbReference type="Pfam" id="PF18766">
    <property type="entry name" value="SWI2_SNF2"/>
    <property type="match status" value="1"/>
</dbReference>
<gene>
    <name evidence="2" type="ORF">N7548_00050</name>
</gene>
<reference evidence="2" key="1">
    <citation type="submission" date="2022-09" db="EMBL/GenBank/DDBJ databases">
        <title>Novel Mycoplasma species identified in domestic and wild animals.</title>
        <authorList>
            <person name="Volokhov D.V."/>
            <person name="Furtak V.A."/>
            <person name="Zagorodnyaya T.A."/>
        </authorList>
    </citation>
    <scope>NUCLEOTIDE SEQUENCE</scope>
    <source>
        <strain evidence="2">Oakley</strain>
    </source>
</reference>
<keyword evidence="3" id="KW-1185">Reference proteome</keyword>
<dbReference type="PANTHER" id="PTHR42927">
    <property type="entry name" value="HELICASE SUPERFAMILY 1 AND 2 DOMAIN-CONTAINING PROTEIN"/>
    <property type="match status" value="1"/>
</dbReference>
<dbReference type="InterPro" id="IPR007409">
    <property type="entry name" value="Restrct_endonuc_type1_HsdR_N"/>
</dbReference>
<name>A0ABT2Y3A0_9MOLU</name>
<dbReference type="Gene3D" id="3.90.1570.50">
    <property type="match status" value="1"/>
</dbReference>
<feature type="domain" description="Helicase ATP-binding" evidence="1">
    <location>
        <begin position="264"/>
        <end position="496"/>
    </location>
</feature>
<dbReference type="Pfam" id="PF04313">
    <property type="entry name" value="HSDR_N"/>
    <property type="match status" value="1"/>
</dbReference>
<dbReference type="InterPro" id="IPR055180">
    <property type="entry name" value="HsdR_RecA-like_helicase_dom_2"/>
</dbReference>
<dbReference type="SMART" id="SM00487">
    <property type="entry name" value="DEXDc"/>
    <property type="match status" value="1"/>
</dbReference>
<dbReference type="InterPro" id="IPR027417">
    <property type="entry name" value="P-loop_NTPase"/>
</dbReference>
<dbReference type="PANTHER" id="PTHR42927:SF1">
    <property type="entry name" value="HELICASE SUPERFAMILY 1 AND 2 DOMAIN-CONTAINING PROTEIN"/>
    <property type="match status" value="1"/>
</dbReference>
<keyword evidence="2" id="KW-0067">ATP-binding</keyword>